<name>A0AAD6X9T3_9AGAR</name>
<organism evidence="3 4">
    <name type="scientific">Mycena alexandri</name>
    <dbReference type="NCBI Taxonomy" id="1745969"/>
    <lineage>
        <taxon>Eukaryota</taxon>
        <taxon>Fungi</taxon>
        <taxon>Dikarya</taxon>
        <taxon>Basidiomycota</taxon>
        <taxon>Agaricomycotina</taxon>
        <taxon>Agaricomycetes</taxon>
        <taxon>Agaricomycetidae</taxon>
        <taxon>Agaricales</taxon>
        <taxon>Marasmiineae</taxon>
        <taxon>Mycenaceae</taxon>
        <taxon>Mycena</taxon>
    </lineage>
</organism>
<feature type="region of interest" description="Disordered" evidence="1">
    <location>
        <begin position="1"/>
        <end position="174"/>
    </location>
</feature>
<gene>
    <name evidence="3" type="ORF">C8F04DRAFT_1314134</name>
</gene>
<feature type="compositionally biased region" description="Basic residues" evidence="1">
    <location>
        <begin position="300"/>
        <end position="313"/>
    </location>
</feature>
<evidence type="ECO:0000313" key="4">
    <source>
        <dbReference type="Proteomes" id="UP001218188"/>
    </source>
</evidence>
<keyword evidence="4" id="KW-1185">Reference proteome</keyword>
<dbReference type="AlphaFoldDB" id="A0AAD6X9T3"/>
<evidence type="ECO:0000259" key="2">
    <source>
        <dbReference type="Pfam" id="PF20149"/>
    </source>
</evidence>
<accession>A0AAD6X9T3</accession>
<feature type="domain" description="DUF6532" evidence="2">
    <location>
        <begin position="358"/>
        <end position="546"/>
    </location>
</feature>
<feature type="compositionally biased region" description="Low complexity" evidence="1">
    <location>
        <begin position="56"/>
        <end position="66"/>
    </location>
</feature>
<dbReference type="EMBL" id="JARJCM010000023">
    <property type="protein sequence ID" value="KAJ7040176.1"/>
    <property type="molecule type" value="Genomic_DNA"/>
</dbReference>
<proteinExistence type="predicted"/>
<evidence type="ECO:0000313" key="3">
    <source>
        <dbReference type="EMBL" id="KAJ7040176.1"/>
    </source>
</evidence>
<feature type="compositionally biased region" description="Pro residues" evidence="1">
    <location>
        <begin position="84"/>
        <end position="105"/>
    </location>
</feature>
<feature type="compositionally biased region" description="Polar residues" evidence="1">
    <location>
        <begin position="67"/>
        <end position="77"/>
    </location>
</feature>
<evidence type="ECO:0000256" key="1">
    <source>
        <dbReference type="SAM" id="MobiDB-lite"/>
    </source>
</evidence>
<dbReference type="Proteomes" id="UP001218188">
    <property type="component" value="Unassembled WGS sequence"/>
</dbReference>
<feature type="compositionally biased region" description="Pro residues" evidence="1">
    <location>
        <begin position="113"/>
        <end position="131"/>
    </location>
</feature>
<reference evidence="3" key="1">
    <citation type="submission" date="2023-03" db="EMBL/GenBank/DDBJ databases">
        <title>Massive genome expansion in bonnet fungi (Mycena s.s.) driven by repeated elements and novel gene families across ecological guilds.</title>
        <authorList>
            <consortium name="Lawrence Berkeley National Laboratory"/>
            <person name="Harder C.B."/>
            <person name="Miyauchi S."/>
            <person name="Viragh M."/>
            <person name="Kuo A."/>
            <person name="Thoen E."/>
            <person name="Andreopoulos B."/>
            <person name="Lu D."/>
            <person name="Skrede I."/>
            <person name="Drula E."/>
            <person name="Henrissat B."/>
            <person name="Morin E."/>
            <person name="Kohler A."/>
            <person name="Barry K."/>
            <person name="LaButti K."/>
            <person name="Morin E."/>
            <person name="Salamov A."/>
            <person name="Lipzen A."/>
            <person name="Mereny Z."/>
            <person name="Hegedus B."/>
            <person name="Baldrian P."/>
            <person name="Stursova M."/>
            <person name="Weitz H."/>
            <person name="Taylor A."/>
            <person name="Grigoriev I.V."/>
            <person name="Nagy L.G."/>
            <person name="Martin F."/>
            <person name="Kauserud H."/>
        </authorList>
    </citation>
    <scope>NUCLEOTIDE SEQUENCE</scope>
    <source>
        <strain evidence="3">CBHHK200</strain>
    </source>
</reference>
<feature type="compositionally biased region" description="Polar residues" evidence="1">
    <location>
        <begin position="227"/>
        <end position="242"/>
    </location>
</feature>
<feature type="compositionally biased region" description="Polar residues" evidence="1">
    <location>
        <begin position="162"/>
        <end position="174"/>
    </location>
</feature>
<comment type="caution">
    <text evidence="3">The sequence shown here is derived from an EMBL/GenBank/DDBJ whole genome shotgun (WGS) entry which is preliminary data.</text>
</comment>
<feature type="compositionally biased region" description="Basic and acidic residues" evidence="1">
    <location>
        <begin position="36"/>
        <end position="55"/>
    </location>
</feature>
<feature type="region of interest" description="Disordered" evidence="1">
    <location>
        <begin position="227"/>
        <end position="320"/>
    </location>
</feature>
<protein>
    <recommendedName>
        <fullName evidence="2">DUF6532 domain-containing protein</fullName>
    </recommendedName>
</protein>
<dbReference type="Pfam" id="PF20149">
    <property type="entry name" value="DUF6532"/>
    <property type="match status" value="1"/>
</dbReference>
<dbReference type="InterPro" id="IPR045341">
    <property type="entry name" value="DUF6532"/>
</dbReference>
<sequence length="597" mass="66121">MSHAGGLQFPQNAGRQAVGRGERKSTMTEGLQNHKAQIEKGRAQAKRAKETRERNAAAAQRNIAAASTSTLTSQYLAVSSAAGPPRPQHQPPPNNSSPLARPPLAPVALQPQQAPPAPTHIPSFSPFPPPTQIYAPIPSTPGHISSSSPTPAHHGCQELTRMPQNYQPTYPTFSSLNNYTTPSANLGLPPPPVFSPEQLDRVLKNFEVNPSGPNSSQFTASEDDITNSWNAGISSNDNTNGLTIDGVNGDHDEDDNYQEKSWNDTAVTEYDVDIQKRKRKRAAVASSGSEPEVDRSPKDNKKRRKKRAHRKQGSRSIKDLDVERQGIVKAAFDPIQKYVTTRLPWPVASPSGDPGADDDEIEMLIDDAWEAGCEYQDVNPDDIPPRTPQESNLIHSRISQVRGVVVTVADAFVPASYNFVDINSLTDPTDQNLEQVREDNRQQVEALTGKFMYADPTKTDDLSTMCHHSIFQKVLNGAFFAKKGHNRRAHYFEGLEELPLETLALIMDAVVCSIDRWKTGEHEVVAFSAENYASFHVSTMKFLEAWYSEYERNIYPENLARKLLRDMLTKARRISGQPVEKVAAQRAMFPMHVFASN</sequence>